<dbReference type="InterPro" id="IPR036019">
    <property type="entry name" value="MscL_channel"/>
</dbReference>
<keyword evidence="4 10" id="KW-1003">Cell membrane</keyword>
<evidence type="ECO:0000256" key="4">
    <source>
        <dbReference type="ARBA" id="ARBA00022475"/>
    </source>
</evidence>
<keyword evidence="7 10" id="KW-0406">Ion transport</keyword>
<comment type="subcellular location">
    <subcellularLocation>
        <location evidence="10">Cell inner membrane</location>
        <topology evidence="10">Multi-pass membrane protein</topology>
    </subcellularLocation>
    <subcellularLocation>
        <location evidence="1">Cell membrane</location>
        <topology evidence="1">Multi-pass membrane protein</topology>
    </subcellularLocation>
</comment>
<evidence type="ECO:0000256" key="5">
    <source>
        <dbReference type="ARBA" id="ARBA00022692"/>
    </source>
</evidence>
<comment type="function">
    <text evidence="10">Channel that opens in response to stretch forces in the membrane lipid bilayer. May participate in the regulation of osmotic pressure changes within the cell.</text>
</comment>
<dbReference type="PROSITE" id="PS01327">
    <property type="entry name" value="MSCL"/>
    <property type="match status" value="1"/>
</dbReference>
<keyword evidence="12" id="KW-1185">Reference proteome</keyword>
<keyword evidence="10" id="KW-0997">Cell inner membrane</keyword>
<dbReference type="HAMAP" id="MF_00115">
    <property type="entry name" value="MscL"/>
    <property type="match status" value="1"/>
</dbReference>
<keyword evidence="8 10" id="KW-0472">Membrane</keyword>
<comment type="subunit">
    <text evidence="10">Homopentamer.</text>
</comment>
<keyword evidence="9 10" id="KW-0407">Ion channel</keyword>
<evidence type="ECO:0000313" key="12">
    <source>
        <dbReference type="Proteomes" id="UP000214610"/>
    </source>
</evidence>
<feature type="transmembrane region" description="Helical" evidence="10">
    <location>
        <begin position="91"/>
        <end position="115"/>
    </location>
</feature>
<dbReference type="SUPFAM" id="SSF81330">
    <property type="entry name" value="Gated mechanosensitive channel"/>
    <property type="match status" value="1"/>
</dbReference>
<protein>
    <recommendedName>
        <fullName evidence="10">Large-conductance mechanosensitive channel</fullName>
    </recommendedName>
</protein>
<evidence type="ECO:0000256" key="10">
    <source>
        <dbReference type="HAMAP-Rule" id="MF_00115"/>
    </source>
</evidence>
<keyword evidence="6 10" id="KW-1133">Transmembrane helix</keyword>
<evidence type="ECO:0000256" key="3">
    <source>
        <dbReference type="ARBA" id="ARBA00022448"/>
    </source>
</evidence>
<dbReference type="InterPro" id="IPR019823">
    <property type="entry name" value="Mechanosensitive_channel_CS"/>
</dbReference>
<dbReference type="Pfam" id="PF01741">
    <property type="entry name" value="MscL"/>
    <property type="match status" value="1"/>
</dbReference>
<comment type="caution">
    <text evidence="10">Lacks conserved residue(s) required for the propagation of feature annotation.</text>
</comment>
<proteinExistence type="inferred from homology"/>
<accession>A0A227KEC8</accession>
<evidence type="ECO:0000256" key="8">
    <source>
        <dbReference type="ARBA" id="ARBA00023136"/>
    </source>
</evidence>
<dbReference type="EMBL" id="NHMP01000006">
    <property type="protein sequence ID" value="OXE45955.1"/>
    <property type="molecule type" value="Genomic_DNA"/>
</dbReference>
<evidence type="ECO:0000256" key="6">
    <source>
        <dbReference type="ARBA" id="ARBA00022989"/>
    </source>
</evidence>
<evidence type="ECO:0000256" key="7">
    <source>
        <dbReference type="ARBA" id="ARBA00023065"/>
    </source>
</evidence>
<dbReference type="PRINTS" id="PR01264">
    <property type="entry name" value="MECHCHANNEL"/>
</dbReference>
<dbReference type="PANTHER" id="PTHR30266">
    <property type="entry name" value="MECHANOSENSITIVE CHANNEL MSCL"/>
    <property type="match status" value="1"/>
</dbReference>
<evidence type="ECO:0000256" key="9">
    <source>
        <dbReference type="ARBA" id="ARBA00023303"/>
    </source>
</evidence>
<organism evidence="11 12">
    <name type="scientific">Turicimonas muris</name>
    <dbReference type="NCBI Taxonomy" id="1796652"/>
    <lineage>
        <taxon>Bacteria</taxon>
        <taxon>Pseudomonadati</taxon>
        <taxon>Pseudomonadota</taxon>
        <taxon>Betaproteobacteria</taxon>
        <taxon>Burkholderiales</taxon>
        <taxon>Sutterellaceae</taxon>
        <taxon>Turicimonas</taxon>
    </lineage>
</organism>
<dbReference type="Proteomes" id="UP000214610">
    <property type="component" value="Unassembled WGS sequence"/>
</dbReference>
<gene>
    <name evidence="10" type="primary">mscL</name>
    <name evidence="11" type="ORF">ADH67_09480</name>
</gene>
<dbReference type="Gene3D" id="1.10.1200.120">
    <property type="entry name" value="Large-conductance mechanosensitive channel, MscL, domain 1"/>
    <property type="match status" value="1"/>
</dbReference>
<dbReference type="PANTHER" id="PTHR30266:SF2">
    <property type="entry name" value="LARGE-CONDUCTANCE MECHANOSENSITIVE CHANNEL"/>
    <property type="match status" value="1"/>
</dbReference>
<keyword evidence="5 10" id="KW-0812">Transmembrane</keyword>
<name>A0A227KEC8_9BURK</name>
<evidence type="ECO:0000256" key="2">
    <source>
        <dbReference type="ARBA" id="ARBA00007254"/>
    </source>
</evidence>
<sequence length="163" mass="17872">MASVQQQASGFFKEFQAFISKGNVIDLAVAVIVGAAFNNIVNSFVKDIINPILGVIIGKPDFSNLFWVMKMPADYSGPMTYDALTKAGATVLGYGTFLTAIINFLLLALVIFCMLKFLSSMRKKLEAQIKAEEEKPAPAPVTPEDTILLREILAELKKNKPQQ</sequence>
<dbReference type="GO" id="GO:0005886">
    <property type="term" value="C:plasma membrane"/>
    <property type="evidence" value="ECO:0007669"/>
    <property type="project" value="UniProtKB-SubCell"/>
</dbReference>
<evidence type="ECO:0000256" key="1">
    <source>
        <dbReference type="ARBA" id="ARBA00004651"/>
    </source>
</evidence>
<keyword evidence="3 10" id="KW-0813">Transport</keyword>
<dbReference type="GO" id="GO:0008381">
    <property type="term" value="F:mechanosensitive monoatomic ion channel activity"/>
    <property type="evidence" value="ECO:0007669"/>
    <property type="project" value="UniProtKB-UniRule"/>
</dbReference>
<dbReference type="RefSeq" id="WP_066594032.1">
    <property type="nucleotide sequence ID" value="NZ_CAJTBZ010000036.1"/>
</dbReference>
<comment type="caution">
    <text evidence="11">The sequence shown here is derived from an EMBL/GenBank/DDBJ whole genome shotgun (WGS) entry which is preliminary data.</text>
</comment>
<evidence type="ECO:0000313" key="11">
    <source>
        <dbReference type="EMBL" id="OXE45955.1"/>
    </source>
</evidence>
<reference evidence="12" key="1">
    <citation type="submission" date="2017-05" db="EMBL/GenBank/DDBJ databases">
        <title>Improved OligoMM genomes.</title>
        <authorList>
            <person name="Garzetti D."/>
        </authorList>
    </citation>
    <scope>NUCLEOTIDE SEQUENCE [LARGE SCALE GENOMIC DNA]</scope>
    <source>
        <strain evidence="12">YL45</strain>
    </source>
</reference>
<dbReference type="AlphaFoldDB" id="A0A227KEC8"/>
<dbReference type="InterPro" id="IPR037673">
    <property type="entry name" value="MSC/AndL"/>
</dbReference>
<dbReference type="NCBIfam" id="TIGR00220">
    <property type="entry name" value="mscL"/>
    <property type="match status" value="1"/>
</dbReference>
<dbReference type="GeneID" id="78362033"/>
<dbReference type="NCBIfam" id="NF010557">
    <property type="entry name" value="PRK13952.1"/>
    <property type="match status" value="1"/>
</dbReference>
<comment type="similarity">
    <text evidence="2 10">Belongs to the MscL family.</text>
</comment>
<dbReference type="InterPro" id="IPR001185">
    <property type="entry name" value="MS_channel"/>
</dbReference>